<gene>
    <name evidence="1" type="ORF">GXM_01374</name>
</gene>
<sequence length="66" mass="7662">MASLLNWAFAIRDRHRKGRVRHRTAPPTVALPFLISLVQMPNFCQSDTALRKFIFLRNITLNITLL</sequence>
<organism evidence="1 2">
    <name type="scientific">Nostoc sphaeroides CCNUC1</name>
    <dbReference type="NCBI Taxonomy" id="2653204"/>
    <lineage>
        <taxon>Bacteria</taxon>
        <taxon>Bacillati</taxon>
        <taxon>Cyanobacteriota</taxon>
        <taxon>Cyanophyceae</taxon>
        <taxon>Nostocales</taxon>
        <taxon>Nostocaceae</taxon>
        <taxon>Nostoc</taxon>
    </lineage>
</organism>
<reference evidence="1 2" key="1">
    <citation type="submission" date="2019-10" db="EMBL/GenBank/DDBJ databases">
        <title>Genomic and transcriptomic insights into the perfect genentic adaptation of a filamentous nitrogen-fixing cyanobacterium to rice fields.</title>
        <authorList>
            <person name="Chen Z."/>
        </authorList>
    </citation>
    <scope>NUCLEOTIDE SEQUENCE [LARGE SCALE GENOMIC DNA]</scope>
    <source>
        <strain evidence="1">CCNUC1</strain>
    </source>
</reference>
<dbReference type="Proteomes" id="UP000326678">
    <property type="component" value="Chromosome Gxm1"/>
</dbReference>
<keyword evidence="2" id="KW-1185">Reference proteome</keyword>
<dbReference type="AlphaFoldDB" id="A0A5P8VUA9"/>
<dbReference type="KEGG" id="nsh:GXM_01374"/>
<proteinExistence type="predicted"/>
<dbReference type="EMBL" id="CP045226">
    <property type="protein sequence ID" value="QFS43901.1"/>
    <property type="molecule type" value="Genomic_DNA"/>
</dbReference>
<evidence type="ECO:0000313" key="2">
    <source>
        <dbReference type="Proteomes" id="UP000326678"/>
    </source>
</evidence>
<accession>A0A5P8VUA9</accession>
<name>A0A5P8VUA9_9NOSO</name>
<evidence type="ECO:0000313" key="1">
    <source>
        <dbReference type="EMBL" id="QFS43901.1"/>
    </source>
</evidence>
<protein>
    <submittedName>
        <fullName evidence="1">Uncharacterized protein</fullName>
    </submittedName>
</protein>